<comment type="subcellular location">
    <subcellularLocation>
        <location evidence="2">Cytoplasm</location>
        <location evidence="2">P-body</location>
    </subcellularLocation>
    <subcellularLocation>
        <location evidence="1">Nucleus</location>
    </subcellularLocation>
</comment>
<keyword evidence="5" id="KW-0694">RNA-binding</keyword>
<comment type="similarity">
    <text evidence="3">Belongs to the PAT1 family.</text>
</comment>
<evidence type="ECO:0000313" key="9">
    <source>
        <dbReference type="EMBL" id="ESO84868.1"/>
    </source>
</evidence>
<sequence>MTAMHVVGKSSFPLVGGKGDAATVIEGSQLMSAPEEEEDFDILNDETFGDGVDDGYDWEEEHERMAEEIDSFSFGDSKHNGNKTTDSGFDTAEKSYRTQEEYLEQSISQLVVDDEDELGDPAILNASKNRPIPQSHHKTCLEDLFGPSSPPAFLDTEHLVSPTSKDIWRVSRAEEEMNKQRNNAKQQPRYTVPTIIERRNIIPQSPMIPPQAHTLEEIEKRMMTKPRVVTAEELERQMRGDAAPRSQPQTPRTMPSGMMMPGQQFTPPVPIPHHPGQPGMIPPMQSHQSPYQRQAPVGSHLPQGFSPIAPLFPDGRNSPLHQMLAGRITPTGQLPGNMSPIPHIASRQSPVLGLHSNSPMGRSVTPPHPLRMSPLSHSPLQNRVMSSINHQQLIIGNGMSPNNRFNHNGMNMPQGPRGQGHVPGQYGSPAGPRMNPHQQFNDRYGNNQSASPGRNQFNKNQRFQGPNNYRDRQQRPYNNQRDRENRSGDDFAGLMTQREKDWIIKIQLMQLQTENPYIDDFYYTNFTLNKKNKELRRQQEENGVATEEQKLVIPHLVKIETKSYAPTQFEGSLGRLTTASVHNPRQIINVTRRSSFSGDDSMNVSKELRKIRQLLMEIERGYNLLLDIDDIEKQVLALTEESRKPLYENRSEKINELFNYVVNIETPDNFQQILSVRKGRKLVARLLPLLSSDQSEVLVSLIISHLPILVKKDSEDGTSQLCSSVNRAIGTSSLDNLIKYVDYIEKQYPVDKKSLQAVLQSKLGSTILCSLLKQGEIIYQKTSPVDMDNQLHTSWSQFVEKFVSSLAEVKLEFIAVPLQRQPSITKHIDRFINKKQIASIEDKLAVLTTSVPNQS</sequence>
<dbReference type="EMBL" id="KB203382">
    <property type="protein sequence ID" value="ESO84868.1"/>
    <property type="molecule type" value="Genomic_DNA"/>
</dbReference>
<evidence type="ECO:0000313" key="10">
    <source>
        <dbReference type="Proteomes" id="UP000030746"/>
    </source>
</evidence>
<evidence type="ECO:0000256" key="7">
    <source>
        <dbReference type="SAM" id="MobiDB-lite"/>
    </source>
</evidence>
<dbReference type="InterPro" id="IPR019167">
    <property type="entry name" value="PAT1_dom"/>
</dbReference>
<dbReference type="Pfam" id="PF09770">
    <property type="entry name" value="PAT1"/>
    <property type="match status" value="1"/>
</dbReference>
<keyword evidence="10" id="KW-1185">Reference proteome</keyword>
<reference evidence="9 10" key="1">
    <citation type="journal article" date="2013" name="Nature">
        <title>Insights into bilaterian evolution from three spiralian genomes.</title>
        <authorList>
            <person name="Simakov O."/>
            <person name="Marletaz F."/>
            <person name="Cho S.J."/>
            <person name="Edsinger-Gonzales E."/>
            <person name="Havlak P."/>
            <person name="Hellsten U."/>
            <person name="Kuo D.H."/>
            <person name="Larsson T."/>
            <person name="Lv J."/>
            <person name="Arendt D."/>
            <person name="Savage R."/>
            <person name="Osoegawa K."/>
            <person name="de Jong P."/>
            <person name="Grimwood J."/>
            <person name="Chapman J.A."/>
            <person name="Shapiro H."/>
            <person name="Aerts A."/>
            <person name="Otillar R.P."/>
            <person name="Terry A.Y."/>
            <person name="Boore J.L."/>
            <person name="Grigoriev I.V."/>
            <person name="Lindberg D.R."/>
            <person name="Seaver E.C."/>
            <person name="Weisblat D.A."/>
            <person name="Putnam N.H."/>
            <person name="Rokhsar D.S."/>
        </authorList>
    </citation>
    <scope>NUCLEOTIDE SEQUENCE [LARGE SCALE GENOMIC DNA]</scope>
</reference>
<dbReference type="PANTHER" id="PTHR21551:SF0">
    <property type="entry name" value="PROTEIN ASSOCIATED WITH TOPO II RELATED-1, ISOFORM A"/>
    <property type="match status" value="1"/>
</dbReference>
<evidence type="ECO:0000256" key="1">
    <source>
        <dbReference type="ARBA" id="ARBA00004123"/>
    </source>
</evidence>
<dbReference type="RefSeq" id="XP_009064488.1">
    <property type="nucleotide sequence ID" value="XM_009066240.1"/>
</dbReference>
<dbReference type="GO" id="GO:0003723">
    <property type="term" value="F:RNA binding"/>
    <property type="evidence" value="ECO:0007669"/>
    <property type="project" value="UniProtKB-KW"/>
</dbReference>
<evidence type="ECO:0000259" key="8">
    <source>
        <dbReference type="Pfam" id="PF09770"/>
    </source>
</evidence>
<protein>
    <recommendedName>
        <fullName evidence="8">mRNA decay factor PAT1 domain-containing protein</fullName>
    </recommendedName>
</protein>
<evidence type="ECO:0000256" key="5">
    <source>
        <dbReference type="ARBA" id="ARBA00022884"/>
    </source>
</evidence>
<dbReference type="OMA" id="QAPMFRA"/>
<dbReference type="GO" id="GO:0000290">
    <property type="term" value="P:deadenylation-dependent decapping of nuclear-transcribed mRNA"/>
    <property type="evidence" value="ECO:0007669"/>
    <property type="project" value="InterPro"/>
</dbReference>
<feature type="compositionally biased region" description="Polar residues" evidence="7">
    <location>
        <begin position="436"/>
        <end position="467"/>
    </location>
</feature>
<dbReference type="STRING" id="225164.V3Z2Q8"/>
<accession>V3Z2Q8</accession>
<dbReference type="GO" id="GO:0000932">
    <property type="term" value="C:P-body"/>
    <property type="evidence" value="ECO:0007669"/>
    <property type="project" value="UniProtKB-SubCell"/>
</dbReference>
<organism evidence="9 10">
    <name type="scientific">Lottia gigantea</name>
    <name type="common">Giant owl limpet</name>
    <dbReference type="NCBI Taxonomy" id="225164"/>
    <lineage>
        <taxon>Eukaryota</taxon>
        <taxon>Metazoa</taxon>
        <taxon>Spiralia</taxon>
        <taxon>Lophotrochozoa</taxon>
        <taxon>Mollusca</taxon>
        <taxon>Gastropoda</taxon>
        <taxon>Patellogastropoda</taxon>
        <taxon>Lottioidea</taxon>
        <taxon>Lottiidae</taxon>
        <taxon>Lottia</taxon>
    </lineage>
</organism>
<evidence type="ECO:0000256" key="3">
    <source>
        <dbReference type="ARBA" id="ARBA00009138"/>
    </source>
</evidence>
<name>V3Z2Q8_LOTGI</name>
<feature type="domain" description="mRNA decay factor PAT1" evidence="8">
    <location>
        <begin position="569"/>
        <end position="807"/>
    </location>
</feature>
<dbReference type="AlphaFoldDB" id="V3Z2Q8"/>
<evidence type="ECO:0000256" key="2">
    <source>
        <dbReference type="ARBA" id="ARBA00004201"/>
    </source>
</evidence>
<keyword evidence="4" id="KW-0963">Cytoplasm</keyword>
<feature type="region of interest" description="Disordered" evidence="7">
    <location>
        <begin position="70"/>
        <end position="91"/>
    </location>
</feature>
<dbReference type="HOGENOM" id="CLU_009778_1_0_1"/>
<evidence type="ECO:0000256" key="6">
    <source>
        <dbReference type="ARBA" id="ARBA00023242"/>
    </source>
</evidence>
<evidence type="ECO:0000256" key="4">
    <source>
        <dbReference type="ARBA" id="ARBA00022490"/>
    </source>
</evidence>
<dbReference type="CTD" id="20240853"/>
<dbReference type="GeneID" id="20240853"/>
<dbReference type="GO" id="GO:0033962">
    <property type="term" value="P:P-body assembly"/>
    <property type="evidence" value="ECO:0007669"/>
    <property type="project" value="TreeGrafter"/>
</dbReference>
<feature type="region of interest" description="Disordered" evidence="7">
    <location>
        <begin position="395"/>
        <end position="492"/>
    </location>
</feature>
<dbReference type="OrthoDB" id="74835at2759"/>
<feature type="compositionally biased region" description="Polar residues" evidence="7">
    <location>
        <begin position="395"/>
        <end position="411"/>
    </location>
</feature>
<dbReference type="Proteomes" id="UP000030746">
    <property type="component" value="Unassembled WGS sequence"/>
</dbReference>
<dbReference type="PANTHER" id="PTHR21551">
    <property type="entry name" value="TOPOISOMERASE II-ASSOCIATED PROTEIN PAT1"/>
    <property type="match status" value="1"/>
</dbReference>
<dbReference type="GO" id="GO:0005634">
    <property type="term" value="C:nucleus"/>
    <property type="evidence" value="ECO:0007669"/>
    <property type="project" value="UniProtKB-SubCell"/>
</dbReference>
<feature type="compositionally biased region" description="Basic and acidic residues" evidence="7">
    <location>
        <begin position="469"/>
        <end position="489"/>
    </location>
</feature>
<keyword evidence="6" id="KW-0539">Nucleus</keyword>
<gene>
    <name evidence="9" type="ORF">LOTGIDRAFT_168358</name>
</gene>
<dbReference type="InterPro" id="IPR039900">
    <property type="entry name" value="Pat1-like"/>
</dbReference>
<proteinExistence type="inferred from homology"/>
<feature type="region of interest" description="Disordered" evidence="7">
    <location>
        <begin position="237"/>
        <end position="257"/>
    </location>
</feature>
<dbReference type="KEGG" id="lgi:LOTGIDRAFT_168358"/>